<dbReference type="GO" id="GO:0005634">
    <property type="term" value="C:nucleus"/>
    <property type="evidence" value="ECO:0007669"/>
    <property type="project" value="UniProtKB-UniRule"/>
</dbReference>
<dbReference type="STRING" id="1168221.R7YUE2"/>
<name>R7YUE2_CONA1</name>
<dbReference type="InterPro" id="IPR009071">
    <property type="entry name" value="HMG_box_dom"/>
</dbReference>
<dbReference type="PROSITE" id="PS50118">
    <property type="entry name" value="HMG_BOX_2"/>
    <property type="match status" value="1"/>
</dbReference>
<dbReference type="Gene3D" id="1.10.30.10">
    <property type="entry name" value="High mobility group box domain"/>
    <property type="match status" value="1"/>
</dbReference>
<evidence type="ECO:0000259" key="5">
    <source>
        <dbReference type="PROSITE" id="PS50118"/>
    </source>
</evidence>
<sequence>MEGGAKEDPQVSSPPSAELRTTLERIGLSQYYDSLVANGFEDWETVCCISEKDFEELGFKVGHRRVLQREIRKALGLPQNRAPASSCGGSPHISSVEASLADGQDGLKRKPTPQEAQSKRRYRRHPKPDPNAPKKPKTAYVNFSDHLRTFSEISKLSFVEIAKKVGLEWQRLPPEDKSWWENQSKDAQQKYEAELLEYMKHDNYTKYQAYLSDFRQKHPQLPTSNSGGSQRKHRKSPSSSDDGSALPNRSRSVEQREAGTFPEPSTRPSSASGQNDCVYIVNFAIGELSRMLEAEGSHLDLYDAHTLPPQHLVHSGVRAFFGGTDSLLFTYQESHASSLLERVYTTGEEPDPLALAEVFAMAAIGSYFDTNAVPTVARKSLYHSCGRLLKGSQEVDDLRYMRLFLSLAFYCIMENYTSARILVSAAIQIGRLRLPLSQNPADDSEEEGFWRKIFRSCIFVESWFCYSLRQRSMITSTDKAYACPLTAHGLTQISIQEGIRYQTTEIAMLAAATMEHVSSPDSLRVAAIRYYMDKLNAWHAALPLTMRLATLSSEDSDMLSPNQKFSLLLVHLLYLGAVTLLHRPILAAVANLSRNGTWEVDAPPEEVRGFENDCITAASQGARVVALLKADGTFPKQCWIVV</sequence>
<dbReference type="OMA" id="CHNALTL"/>
<reference evidence="7" key="1">
    <citation type="submission" date="2012-06" db="EMBL/GenBank/DDBJ databases">
        <title>The genome sequence of Coniosporium apollinis CBS 100218.</title>
        <authorList>
            <consortium name="The Broad Institute Genome Sequencing Platform"/>
            <person name="Cuomo C."/>
            <person name="Gorbushina A."/>
            <person name="Noack S."/>
            <person name="Walker B."/>
            <person name="Young S.K."/>
            <person name="Zeng Q."/>
            <person name="Gargeya S."/>
            <person name="Fitzgerald M."/>
            <person name="Haas B."/>
            <person name="Abouelleil A."/>
            <person name="Alvarado L."/>
            <person name="Arachchi H.M."/>
            <person name="Berlin A.M."/>
            <person name="Chapman S.B."/>
            <person name="Goldberg J."/>
            <person name="Griggs A."/>
            <person name="Gujja S."/>
            <person name="Hansen M."/>
            <person name="Howarth C."/>
            <person name="Imamovic A."/>
            <person name="Larimer J."/>
            <person name="McCowan C."/>
            <person name="Montmayeur A."/>
            <person name="Murphy C."/>
            <person name="Neiman D."/>
            <person name="Pearson M."/>
            <person name="Priest M."/>
            <person name="Roberts A."/>
            <person name="Saif S."/>
            <person name="Shea T."/>
            <person name="Sisk P."/>
            <person name="Sykes S."/>
            <person name="Wortman J."/>
            <person name="Nusbaum C."/>
            <person name="Birren B."/>
        </authorList>
    </citation>
    <scope>NUCLEOTIDE SEQUENCE [LARGE SCALE GENOMIC DNA]</scope>
    <source>
        <strain evidence="7">CBS 100218</strain>
    </source>
</reference>
<evidence type="ECO:0000256" key="2">
    <source>
        <dbReference type="ARBA" id="ARBA00023242"/>
    </source>
</evidence>
<dbReference type="Pfam" id="PF00505">
    <property type="entry name" value="HMG_box"/>
    <property type="match status" value="1"/>
</dbReference>
<proteinExistence type="predicted"/>
<dbReference type="SMART" id="SM00398">
    <property type="entry name" value="HMG"/>
    <property type="match status" value="1"/>
</dbReference>
<dbReference type="GeneID" id="19901978"/>
<feature type="region of interest" description="Disordered" evidence="4">
    <location>
        <begin position="217"/>
        <end position="272"/>
    </location>
</feature>
<dbReference type="AlphaFoldDB" id="R7YUE2"/>
<evidence type="ECO:0000256" key="3">
    <source>
        <dbReference type="PROSITE-ProRule" id="PRU00267"/>
    </source>
</evidence>
<keyword evidence="1 3" id="KW-0238">DNA-binding</keyword>
<dbReference type="Pfam" id="PF00536">
    <property type="entry name" value="SAM_1"/>
    <property type="match status" value="1"/>
</dbReference>
<dbReference type="HOGENOM" id="CLU_362890_0_0_1"/>
<keyword evidence="2 3" id="KW-0539">Nucleus</keyword>
<keyword evidence="7" id="KW-1185">Reference proteome</keyword>
<dbReference type="eggNOG" id="KOG0381">
    <property type="taxonomic scope" value="Eukaryota"/>
</dbReference>
<organism evidence="6 7">
    <name type="scientific">Coniosporium apollinis (strain CBS 100218)</name>
    <name type="common">Rock-inhabiting black yeast</name>
    <dbReference type="NCBI Taxonomy" id="1168221"/>
    <lineage>
        <taxon>Eukaryota</taxon>
        <taxon>Fungi</taxon>
        <taxon>Dikarya</taxon>
        <taxon>Ascomycota</taxon>
        <taxon>Pezizomycotina</taxon>
        <taxon>Dothideomycetes</taxon>
        <taxon>Dothideomycetes incertae sedis</taxon>
        <taxon>Coniosporium</taxon>
    </lineage>
</organism>
<dbReference type="OrthoDB" id="1919336at2759"/>
<gene>
    <name evidence="6" type="ORF">W97_04667</name>
</gene>
<dbReference type="GO" id="GO:0003677">
    <property type="term" value="F:DNA binding"/>
    <property type="evidence" value="ECO:0007669"/>
    <property type="project" value="UniProtKB-UniRule"/>
</dbReference>
<feature type="compositionally biased region" description="Polar residues" evidence="4">
    <location>
        <begin position="237"/>
        <end position="250"/>
    </location>
</feature>
<evidence type="ECO:0000313" key="6">
    <source>
        <dbReference type="EMBL" id="EON65429.1"/>
    </source>
</evidence>
<dbReference type="InterPro" id="IPR036910">
    <property type="entry name" value="HMG_box_dom_sf"/>
</dbReference>
<dbReference type="RefSeq" id="XP_007780746.1">
    <property type="nucleotide sequence ID" value="XM_007782556.1"/>
</dbReference>
<dbReference type="PANTHER" id="PTHR46040">
    <property type="entry name" value="HIGH MOBILITY GROUP PROTEIN 2"/>
    <property type="match status" value="1"/>
</dbReference>
<evidence type="ECO:0000313" key="7">
    <source>
        <dbReference type="Proteomes" id="UP000016924"/>
    </source>
</evidence>
<dbReference type="InterPro" id="IPR051965">
    <property type="entry name" value="ChromReg_NeuronalGeneExpr"/>
</dbReference>
<dbReference type="EMBL" id="JH767574">
    <property type="protein sequence ID" value="EON65429.1"/>
    <property type="molecule type" value="Genomic_DNA"/>
</dbReference>
<dbReference type="PANTHER" id="PTHR46040:SF3">
    <property type="entry name" value="HIGH MOBILITY GROUP PROTEIN 2"/>
    <property type="match status" value="1"/>
</dbReference>
<dbReference type="SMART" id="SM00454">
    <property type="entry name" value="SAM"/>
    <property type="match status" value="1"/>
</dbReference>
<dbReference type="InterPro" id="IPR013761">
    <property type="entry name" value="SAM/pointed_sf"/>
</dbReference>
<dbReference type="InterPro" id="IPR001660">
    <property type="entry name" value="SAM"/>
</dbReference>
<evidence type="ECO:0000256" key="4">
    <source>
        <dbReference type="SAM" id="MobiDB-lite"/>
    </source>
</evidence>
<dbReference type="GO" id="GO:0010468">
    <property type="term" value="P:regulation of gene expression"/>
    <property type="evidence" value="ECO:0007669"/>
    <property type="project" value="TreeGrafter"/>
</dbReference>
<dbReference type="Proteomes" id="UP000016924">
    <property type="component" value="Unassembled WGS sequence"/>
</dbReference>
<dbReference type="Gene3D" id="1.10.150.50">
    <property type="entry name" value="Transcription Factor, Ets-1"/>
    <property type="match status" value="1"/>
</dbReference>
<protein>
    <recommendedName>
        <fullName evidence="5">HMG box domain-containing protein</fullName>
    </recommendedName>
</protein>
<feature type="region of interest" description="Disordered" evidence="4">
    <location>
        <begin position="101"/>
        <end position="138"/>
    </location>
</feature>
<feature type="domain" description="HMG box" evidence="5">
    <location>
        <begin position="133"/>
        <end position="199"/>
    </location>
</feature>
<accession>R7YUE2</accession>
<feature type="DNA-binding region" description="HMG box" evidence="3">
    <location>
        <begin position="133"/>
        <end position="199"/>
    </location>
</feature>
<dbReference type="SUPFAM" id="SSF47769">
    <property type="entry name" value="SAM/Pointed domain"/>
    <property type="match status" value="1"/>
</dbReference>
<evidence type="ECO:0000256" key="1">
    <source>
        <dbReference type="ARBA" id="ARBA00023125"/>
    </source>
</evidence>
<dbReference type="CDD" id="cd12148">
    <property type="entry name" value="fungal_TF_MHR"/>
    <property type="match status" value="1"/>
</dbReference>
<dbReference type="SUPFAM" id="SSF47095">
    <property type="entry name" value="HMG-box"/>
    <property type="match status" value="1"/>
</dbReference>